<dbReference type="PANTHER" id="PTHR22762">
    <property type="entry name" value="ALPHA-GLUCOSIDASE"/>
    <property type="match status" value="1"/>
</dbReference>
<dbReference type="PANTHER" id="PTHR22762:SF133">
    <property type="entry name" value="P-TYPE DOMAIN-CONTAINING PROTEIN"/>
    <property type="match status" value="1"/>
</dbReference>
<name>A0A218VT76_PUNGR</name>
<dbReference type="InterPro" id="IPR030459">
    <property type="entry name" value="Glyco_hydro_31_CS"/>
</dbReference>
<keyword evidence="5 9" id="KW-0378">Hydrolase</keyword>
<feature type="signal peptide" evidence="10">
    <location>
        <begin position="1"/>
        <end position="19"/>
    </location>
</feature>
<evidence type="ECO:0000313" key="15">
    <source>
        <dbReference type="Proteomes" id="UP000197138"/>
    </source>
</evidence>
<evidence type="ECO:0000259" key="13">
    <source>
        <dbReference type="Pfam" id="PF21365"/>
    </source>
</evidence>
<dbReference type="InterPro" id="IPR000322">
    <property type="entry name" value="Glyco_hydro_31_TIM"/>
</dbReference>
<dbReference type="Gene3D" id="2.60.40.1180">
    <property type="entry name" value="Golgi alpha-mannosidase II"/>
    <property type="match status" value="2"/>
</dbReference>
<dbReference type="SUPFAM" id="SSF51011">
    <property type="entry name" value="Glycosyl hydrolase domain"/>
    <property type="match status" value="1"/>
</dbReference>
<dbReference type="Pfam" id="PF01055">
    <property type="entry name" value="Glyco_hydro_31_2nd"/>
    <property type="match status" value="1"/>
</dbReference>
<dbReference type="Pfam" id="PF21365">
    <property type="entry name" value="Glyco_hydro_31_3rd"/>
    <property type="match status" value="1"/>
</dbReference>
<evidence type="ECO:0000259" key="11">
    <source>
        <dbReference type="Pfam" id="PF01055"/>
    </source>
</evidence>
<evidence type="ECO:0000256" key="10">
    <source>
        <dbReference type="SAM" id="SignalP"/>
    </source>
</evidence>
<dbReference type="Gene3D" id="2.60.40.1760">
    <property type="entry name" value="glycosyl hydrolase (family 31)"/>
    <property type="match status" value="1"/>
</dbReference>
<feature type="domain" description="Glycoside hydrolase family 31 TIM barrel" evidence="11">
    <location>
        <begin position="320"/>
        <end position="668"/>
    </location>
</feature>
<dbReference type="CDD" id="cd14752">
    <property type="entry name" value="GH31_N"/>
    <property type="match status" value="1"/>
</dbReference>
<dbReference type="Gene3D" id="3.20.20.80">
    <property type="entry name" value="Glycosidases"/>
    <property type="match status" value="1"/>
</dbReference>
<comment type="similarity">
    <text evidence="2 9">Belongs to the glycosyl hydrolase 31 family.</text>
</comment>
<evidence type="ECO:0000256" key="1">
    <source>
        <dbReference type="ARBA" id="ARBA00001657"/>
    </source>
</evidence>
<feature type="chain" id="PRO_5012578147" description="alpha-glucosidase" evidence="10">
    <location>
        <begin position="20"/>
        <end position="922"/>
    </location>
</feature>
<dbReference type="GO" id="GO:0030246">
    <property type="term" value="F:carbohydrate binding"/>
    <property type="evidence" value="ECO:0007669"/>
    <property type="project" value="InterPro"/>
</dbReference>
<dbReference type="EC" id="3.2.1.20" evidence="3"/>
<organism evidence="14 15">
    <name type="scientific">Punica granatum</name>
    <name type="common">Pomegranate</name>
    <dbReference type="NCBI Taxonomy" id="22663"/>
    <lineage>
        <taxon>Eukaryota</taxon>
        <taxon>Viridiplantae</taxon>
        <taxon>Streptophyta</taxon>
        <taxon>Embryophyta</taxon>
        <taxon>Tracheophyta</taxon>
        <taxon>Spermatophyta</taxon>
        <taxon>Magnoliopsida</taxon>
        <taxon>eudicotyledons</taxon>
        <taxon>Gunneridae</taxon>
        <taxon>Pentapetalae</taxon>
        <taxon>rosids</taxon>
        <taxon>malvids</taxon>
        <taxon>Myrtales</taxon>
        <taxon>Lythraceae</taxon>
        <taxon>Punica</taxon>
    </lineage>
</organism>
<reference evidence="15" key="1">
    <citation type="journal article" date="2017" name="Plant J.">
        <title>The pomegranate (Punica granatum L.) genome and the genomics of punicalagin biosynthesis.</title>
        <authorList>
            <person name="Qin G."/>
            <person name="Xu C."/>
            <person name="Ming R."/>
            <person name="Tang H."/>
            <person name="Guyot R."/>
            <person name="Kramer E.M."/>
            <person name="Hu Y."/>
            <person name="Yi X."/>
            <person name="Qi Y."/>
            <person name="Xu X."/>
            <person name="Gao Z."/>
            <person name="Pan H."/>
            <person name="Jian J."/>
            <person name="Tian Y."/>
            <person name="Yue Z."/>
            <person name="Xu Y."/>
        </authorList>
    </citation>
    <scope>NUCLEOTIDE SEQUENCE [LARGE SCALE GENOMIC DNA]</scope>
    <source>
        <strain evidence="15">cv. Dabenzi</strain>
    </source>
</reference>
<accession>A0A218VT76</accession>
<keyword evidence="7 9" id="KW-0326">Glycosidase</keyword>
<dbReference type="GO" id="GO:0005975">
    <property type="term" value="P:carbohydrate metabolic process"/>
    <property type="evidence" value="ECO:0007669"/>
    <property type="project" value="InterPro"/>
</dbReference>
<dbReference type="Pfam" id="PF13802">
    <property type="entry name" value="Gal_mutarotas_2"/>
    <property type="match status" value="1"/>
</dbReference>
<comment type="caution">
    <text evidence="14">The sequence shown here is derived from an EMBL/GenBank/DDBJ whole genome shotgun (WGS) entry which is preliminary data.</text>
</comment>
<evidence type="ECO:0000256" key="9">
    <source>
        <dbReference type="RuleBase" id="RU361185"/>
    </source>
</evidence>
<evidence type="ECO:0000256" key="7">
    <source>
        <dbReference type="ARBA" id="ARBA00023295"/>
    </source>
</evidence>
<dbReference type="InterPro" id="IPR030458">
    <property type="entry name" value="Glyco_hydro_31_AS"/>
</dbReference>
<evidence type="ECO:0000256" key="6">
    <source>
        <dbReference type="ARBA" id="ARBA00023180"/>
    </source>
</evidence>
<dbReference type="FunFam" id="3.20.20.80:FF:000016">
    <property type="entry name" value="Maltase-glucoamylase, intestinal"/>
    <property type="match status" value="1"/>
</dbReference>
<dbReference type="CDD" id="cd06602">
    <property type="entry name" value="GH31_MGAM_SI_GAA"/>
    <property type="match status" value="1"/>
</dbReference>
<evidence type="ECO:0000256" key="3">
    <source>
        <dbReference type="ARBA" id="ARBA00012741"/>
    </source>
</evidence>
<sequence length="922" mass="103456">MQLVILFLLLLSASSLSSSSNVFGSTNGYGRGREGGEEKEQEEVVGYGYTIESVAIEPTSCTGRPSSLKANLRLIKSTSVFGPDIENLQLISRFEADGRLRVHITDSEKQRWEVPEDIIARPTHRSNPNSCQQSLLGRGVISIADSASDFVFILRNTTPFSFSIARHSSGEILFDTSSADSDPATYLVFKDQYIQLSSILPKDRSSLYGLGEHTKRSLKLQYNQTLPLWNSDIASANIDLNLYGSHPFYMDVRSASSDGRIKAGNAHGVLLLNSNGMDIIYTGDRITYKVIGGVIDLYFFEGPSPELVMQQYTELIGRPTPMPYWSFGFHQCRYGYKNVADLELVVSGYAKAHIPLEVMWTDIDYMDGYKDFTLDPINFPKEKMKRFVNALHRNGQRYVLIVDPGISVNKTYGTYTRGVKADVFIKRHGVPYLGVVWPGPVYFPDFLHPASEGFWEGEIMRFHDILPFDGLWIDMNEISNFITSPPDNHSTLDNPPYSINNSGSNRPINNKTIPATCVHFGNITEYNAHNLYGLLESRATNLALAKVRGKRPFVLSRSTFVSSGKHTAHWTGDNAATWDDLAYSIPAILNFGLFGIPMVGADICGFSRNTTEELCKRWIQVGAFYPFARDHSEKFTIRQELYLWDSVAASARKVLGLRYRLLPYFYTLMYEAHTTGVPIARPLFFSFPEDDRTYDIRLQFLIGKGVLISPVVEPGAVSVDAYFPAGSWFDLFNYSNSVSVNSGKYVTLDAPRDHPNVHVREGNILAMQREAMTTSEARKTPFELLVVIGNDGKSSGYVFVDDGEEVEMGNRGDKWSLVRFYGGRIGDDIFVRSEVTNGEYALGQKLVIDKVTFLGLTKKTRRTRYELYSTLGEKLNHTSITEASSTDGIGEQFMILTISPLSLHLGEEFKLEFKLKENHCSE</sequence>
<keyword evidence="4 10" id="KW-0732">Signal</keyword>
<dbReference type="EMBL" id="MTKT01005965">
    <property type="protein sequence ID" value="OWM63556.1"/>
    <property type="molecule type" value="Genomic_DNA"/>
</dbReference>
<dbReference type="GO" id="GO:0090599">
    <property type="term" value="F:alpha-glucosidase activity"/>
    <property type="evidence" value="ECO:0007669"/>
    <property type="project" value="UniProtKB-ARBA"/>
</dbReference>
<dbReference type="PROSITE" id="PS00707">
    <property type="entry name" value="GLYCOSYL_HYDROL_F31_2"/>
    <property type="match status" value="1"/>
</dbReference>
<feature type="domain" description="Glycosyl hydrolase family 31 C-terminal" evidence="13">
    <location>
        <begin position="676"/>
        <end position="765"/>
    </location>
</feature>
<dbReference type="AlphaFoldDB" id="A0A218VT76"/>
<comment type="catalytic activity">
    <reaction evidence="1">
        <text>Hydrolysis of terminal, non-reducing (1-&gt;4)-linked alpha-D-glucose residues with release of alpha-D-glucose.</text>
        <dbReference type="EC" id="3.2.1.20"/>
    </reaction>
</comment>
<gene>
    <name evidence="14" type="ORF">CDL15_Pgr019506</name>
</gene>
<dbReference type="FunFam" id="2.60.40.1180:FF:000044">
    <property type="entry name" value="Alpha-glucosidase 1"/>
    <property type="match status" value="1"/>
</dbReference>
<evidence type="ECO:0000313" key="14">
    <source>
        <dbReference type="EMBL" id="OWM63556.1"/>
    </source>
</evidence>
<dbReference type="InterPro" id="IPR048395">
    <property type="entry name" value="Glyco_hydro_31_C"/>
</dbReference>
<dbReference type="InterPro" id="IPR025887">
    <property type="entry name" value="Glyco_hydro_31_N_dom"/>
</dbReference>
<evidence type="ECO:0000256" key="5">
    <source>
        <dbReference type="ARBA" id="ARBA00022801"/>
    </source>
</evidence>
<feature type="domain" description="Glycoside hydrolase family 31 N-terminal" evidence="12">
    <location>
        <begin position="153"/>
        <end position="254"/>
    </location>
</feature>
<dbReference type="SUPFAM" id="SSF51445">
    <property type="entry name" value="(Trans)glycosidases"/>
    <property type="match status" value="1"/>
</dbReference>
<evidence type="ECO:0000256" key="4">
    <source>
        <dbReference type="ARBA" id="ARBA00022729"/>
    </source>
</evidence>
<evidence type="ECO:0000256" key="2">
    <source>
        <dbReference type="ARBA" id="ARBA00007806"/>
    </source>
</evidence>
<keyword evidence="6" id="KW-0325">Glycoprotein</keyword>
<dbReference type="SUPFAM" id="SSF74650">
    <property type="entry name" value="Galactose mutarotase-like"/>
    <property type="match status" value="1"/>
</dbReference>
<dbReference type="InterPro" id="IPR017853">
    <property type="entry name" value="GH"/>
</dbReference>
<dbReference type="Proteomes" id="UP000197138">
    <property type="component" value="Unassembled WGS sequence"/>
</dbReference>
<proteinExistence type="inferred from homology"/>
<dbReference type="InterPro" id="IPR011013">
    <property type="entry name" value="Gal_mutarotase_sf_dom"/>
</dbReference>
<dbReference type="PROSITE" id="PS00129">
    <property type="entry name" value="GLYCOSYL_HYDROL_F31_1"/>
    <property type="match status" value="1"/>
</dbReference>
<dbReference type="InterPro" id="IPR013780">
    <property type="entry name" value="Glyco_hydro_b"/>
</dbReference>
<evidence type="ECO:0000259" key="12">
    <source>
        <dbReference type="Pfam" id="PF13802"/>
    </source>
</evidence>
<protein>
    <recommendedName>
        <fullName evidence="3">alpha-glucosidase</fullName>
        <ecNumber evidence="3">3.2.1.20</ecNumber>
    </recommendedName>
    <alternativeName>
        <fullName evidence="8">Maltase</fullName>
    </alternativeName>
</protein>
<evidence type="ECO:0000256" key="8">
    <source>
        <dbReference type="ARBA" id="ARBA00041343"/>
    </source>
</evidence>